<feature type="region of interest" description="Disordered" evidence="1">
    <location>
        <begin position="1"/>
        <end position="50"/>
    </location>
</feature>
<comment type="caution">
    <text evidence="2">The sequence shown here is derived from an EMBL/GenBank/DDBJ whole genome shotgun (WGS) entry which is preliminary data.</text>
</comment>
<sequence length="280" mass="27254">MAKKLVKKPSDTAANKPKKGRFTRTDEASVANSAAAAEENVESGEPGKNAPEISVESVAASSGGGIGVGGIAIGVLGLAGIGAAVGGGGGSGGNPPPAVDGEATGTLSVTGVAAEGRSLTALLSNATDTDGSIASISYQWQRQVSGAWTNIVGGDSATLTIPADQSFVGATVRVVATTTDAKSNTTTFTGSEQVIANVDDVATGSLAVTGAALEGGSLTAALTGVSDADGATTTAYQWQKFEGGAWVAISGGNSATLSIPSDQSLVDVPVRVVATTTDAL</sequence>
<dbReference type="EMBL" id="RWJI01000003">
    <property type="protein sequence ID" value="RRQ50909.1"/>
    <property type="molecule type" value="Genomic_DNA"/>
</dbReference>
<feature type="non-terminal residue" evidence="2">
    <location>
        <position position="280"/>
    </location>
</feature>
<feature type="compositionally biased region" description="Low complexity" evidence="1">
    <location>
        <begin position="28"/>
        <end position="38"/>
    </location>
</feature>
<dbReference type="Proteomes" id="UP000268553">
    <property type="component" value="Unassembled WGS sequence"/>
</dbReference>
<evidence type="ECO:0000313" key="3">
    <source>
        <dbReference type="Proteomes" id="UP000268553"/>
    </source>
</evidence>
<gene>
    <name evidence="2" type="ORF">D7D48_10090</name>
</gene>
<name>A0A426RPH4_9SPHN</name>
<protein>
    <submittedName>
        <fullName evidence="2">Uncharacterized protein</fullName>
    </submittedName>
</protein>
<accession>A0A426RPH4</accession>
<reference evidence="2 3" key="1">
    <citation type="submission" date="2018-12" db="EMBL/GenBank/DDBJ databases">
        <authorList>
            <person name="Kim S.-J."/>
            <person name="Jung G.-Y."/>
        </authorList>
    </citation>
    <scope>NUCLEOTIDE SEQUENCE [LARGE SCALE GENOMIC DNA]</scope>
    <source>
        <strain evidence="2 3">03SU3-P</strain>
    </source>
</reference>
<keyword evidence="3" id="KW-1185">Reference proteome</keyword>
<organism evidence="2 3">
    <name type="scientific">Sphingorhabdus wooponensis</name>
    <dbReference type="NCBI Taxonomy" id="940136"/>
    <lineage>
        <taxon>Bacteria</taxon>
        <taxon>Pseudomonadati</taxon>
        <taxon>Pseudomonadota</taxon>
        <taxon>Alphaproteobacteria</taxon>
        <taxon>Sphingomonadales</taxon>
        <taxon>Sphingomonadaceae</taxon>
        <taxon>Sphingorhabdus</taxon>
    </lineage>
</organism>
<dbReference type="RefSeq" id="WP_221738640.1">
    <property type="nucleotide sequence ID" value="NZ_RWJI01000003.1"/>
</dbReference>
<evidence type="ECO:0000256" key="1">
    <source>
        <dbReference type="SAM" id="MobiDB-lite"/>
    </source>
</evidence>
<dbReference type="AlphaFoldDB" id="A0A426RPH4"/>
<proteinExistence type="predicted"/>
<evidence type="ECO:0000313" key="2">
    <source>
        <dbReference type="EMBL" id="RRQ50909.1"/>
    </source>
</evidence>
<dbReference type="Gene3D" id="2.60.40.2700">
    <property type="match status" value="2"/>
</dbReference>